<dbReference type="Proteomes" id="UP000030641">
    <property type="component" value="Unassembled WGS sequence"/>
</dbReference>
<dbReference type="EMBL" id="KL584786">
    <property type="protein sequence ID" value="KEQ90735.1"/>
    <property type="molecule type" value="Genomic_DNA"/>
</dbReference>
<organism evidence="3 4">
    <name type="scientific">Aureobasidium subglaciale (strain EXF-2481)</name>
    <name type="common">Aureobasidium pullulans var. subglaciale</name>
    <dbReference type="NCBI Taxonomy" id="1043005"/>
    <lineage>
        <taxon>Eukaryota</taxon>
        <taxon>Fungi</taxon>
        <taxon>Dikarya</taxon>
        <taxon>Ascomycota</taxon>
        <taxon>Pezizomycotina</taxon>
        <taxon>Dothideomycetes</taxon>
        <taxon>Dothideomycetidae</taxon>
        <taxon>Dothideales</taxon>
        <taxon>Saccotheciaceae</taxon>
        <taxon>Aureobasidium</taxon>
    </lineage>
</organism>
<reference evidence="3 4" key="1">
    <citation type="journal article" date="2014" name="BMC Genomics">
        <title>Genome sequencing of four Aureobasidium pullulans varieties: biotechnological potential, stress tolerance, and description of new species.</title>
        <authorList>
            <person name="Gostin Ar C."/>
            <person name="Ohm R.A."/>
            <person name="Kogej T."/>
            <person name="Sonjak S."/>
            <person name="Turk M."/>
            <person name="Zajc J."/>
            <person name="Zalar P."/>
            <person name="Grube M."/>
            <person name="Sun H."/>
            <person name="Han J."/>
            <person name="Sharma A."/>
            <person name="Chiniquy J."/>
            <person name="Ngan C.Y."/>
            <person name="Lipzen A."/>
            <person name="Barry K."/>
            <person name="Grigoriev I.V."/>
            <person name="Gunde-Cimerman N."/>
        </authorList>
    </citation>
    <scope>NUCLEOTIDE SEQUENCE [LARGE SCALE GENOMIC DNA]</scope>
    <source>
        <strain evidence="3 4">EXF-2481</strain>
    </source>
</reference>
<accession>A0A074XZ72</accession>
<dbReference type="AlphaFoldDB" id="A0A074XZ72"/>
<feature type="coiled-coil region" evidence="1">
    <location>
        <begin position="108"/>
        <end position="156"/>
    </location>
</feature>
<feature type="region of interest" description="Disordered" evidence="2">
    <location>
        <begin position="238"/>
        <end position="263"/>
    </location>
</feature>
<proteinExistence type="predicted"/>
<feature type="region of interest" description="Disordered" evidence="2">
    <location>
        <begin position="1"/>
        <end position="26"/>
    </location>
</feature>
<dbReference type="OrthoDB" id="3912376at2759"/>
<keyword evidence="1" id="KW-0175">Coiled coil</keyword>
<name>A0A074XZ72_AURSE</name>
<feature type="compositionally biased region" description="Polar residues" evidence="2">
    <location>
        <begin position="13"/>
        <end position="26"/>
    </location>
</feature>
<sequence length="477" mass="53957">MNPQAPHYKYNTPAPSGNNGTRNGSNLATIFGSLRTTFVPASVPTTNSTRGTSTPHRETPNQTPTPTPTTQSHSLVKFEPRMSSNEELFERARVEQQEQSQLLLHSKLLRLTEQVDELMNQRAAFEEKQTEGAQIINDLRGEVLQLKTQVKSQNDKLGILKGLSDDHIREHKALAQHLKEMPGNLDALLRYTVTRIDRVETVVRGVEFQVGNQIKQHATQLRDNDKRIVELEQCSSHDMKDYNGSMSQENIQPRSSGSDTNHSASIEKLEKTQVTHTSYLETIGQSLIANQNSITVAEHTMNDLLIKLDDLKSANAEIRSHQQADPGLFKMDATTDAISKLQTQVERLARSVQHKTATVAAEIPQGNDSSADDVERLVIQMDEVRSKIGGMQEELNTQIEMRNIMDECATASKVRLETMFYQLTKELMHTCEPEHIEFGLDEERTFIVRQRVLERLTIENGVQLEFERLQQSQLMPR</sequence>
<evidence type="ECO:0000313" key="3">
    <source>
        <dbReference type="EMBL" id="KEQ90735.1"/>
    </source>
</evidence>
<dbReference type="HOGENOM" id="CLU_667267_0_0_1"/>
<evidence type="ECO:0000256" key="1">
    <source>
        <dbReference type="SAM" id="Coils"/>
    </source>
</evidence>
<feature type="compositionally biased region" description="Low complexity" evidence="2">
    <location>
        <begin position="60"/>
        <end position="71"/>
    </location>
</feature>
<feature type="compositionally biased region" description="Polar residues" evidence="2">
    <location>
        <begin position="43"/>
        <end position="54"/>
    </location>
</feature>
<feature type="coiled-coil region" evidence="1">
    <location>
        <begin position="331"/>
        <end position="394"/>
    </location>
</feature>
<gene>
    <name evidence="3" type="ORF">AUEXF2481DRAFT_9160</name>
</gene>
<feature type="compositionally biased region" description="Polar residues" evidence="2">
    <location>
        <begin position="244"/>
        <end position="263"/>
    </location>
</feature>
<evidence type="ECO:0000256" key="2">
    <source>
        <dbReference type="SAM" id="MobiDB-lite"/>
    </source>
</evidence>
<feature type="region of interest" description="Disordered" evidence="2">
    <location>
        <begin position="39"/>
        <end position="73"/>
    </location>
</feature>
<protein>
    <submittedName>
        <fullName evidence="3">Uncharacterized protein</fullName>
    </submittedName>
</protein>
<dbReference type="InParanoid" id="A0A074XZ72"/>
<dbReference type="RefSeq" id="XP_013339198.1">
    <property type="nucleotide sequence ID" value="XM_013483744.1"/>
</dbReference>
<evidence type="ECO:0000313" key="4">
    <source>
        <dbReference type="Proteomes" id="UP000030641"/>
    </source>
</evidence>
<dbReference type="GeneID" id="25372220"/>
<keyword evidence="4" id="KW-1185">Reference proteome</keyword>